<dbReference type="PANTHER" id="PTHR43798">
    <property type="entry name" value="MONOACYLGLYCEROL LIPASE"/>
    <property type="match status" value="1"/>
</dbReference>
<feature type="signal peptide" evidence="1">
    <location>
        <begin position="1"/>
        <end position="24"/>
    </location>
</feature>
<dbReference type="Gene3D" id="3.40.50.1820">
    <property type="entry name" value="alpha/beta hydrolase"/>
    <property type="match status" value="1"/>
</dbReference>
<feature type="domain" description="AB hydrolase-1" evidence="2">
    <location>
        <begin position="48"/>
        <end position="265"/>
    </location>
</feature>
<organism evidence="3 4">
    <name type="scientific">Lysobacter silvisoli</name>
    <dbReference type="NCBI Taxonomy" id="2293254"/>
    <lineage>
        <taxon>Bacteria</taxon>
        <taxon>Pseudomonadati</taxon>
        <taxon>Pseudomonadota</taxon>
        <taxon>Gammaproteobacteria</taxon>
        <taxon>Lysobacterales</taxon>
        <taxon>Lysobacteraceae</taxon>
        <taxon>Lysobacter</taxon>
    </lineage>
</organism>
<reference evidence="3 4" key="1">
    <citation type="submission" date="2018-08" db="EMBL/GenBank/DDBJ databases">
        <title>Lysobacter sp. zong2l5, whole genome shotgun sequence.</title>
        <authorList>
            <person name="Zhang X."/>
            <person name="Feng G."/>
            <person name="Zhu H."/>
        </authorList>
    </citation>
    <scope>NUCLEOTIDE SEQUENCE [LARGE SCALE GENOMIC DNA]</scope>
    <source>
        <strain evidence="4">zong2l5</strain>
    </source>
</reference>
<evidence type="ECO:0000313" key="4">
    <source>
        <dbReference type="Proteomes" id="UP000264492"/>
    </source>
</evidence>
<dbReference type="AlphaFoldDB" id="A0A371K0T7"/>
<dbReference type="EMBL" id="QTSU01000002">
    <property type="protein sequence ID" value="RDZ27533.1"/>
    <property type="molecule type" value="Genomic_DNA"/>
</dbReference>
<accession>A0A371K0T7</accession>
<dbReference type="Pfam" id="PF12697">
    <property type="entry name" value="Abhydrolase_6"/>
    <property type="match status" value="1"/>
</dbReference>
<proteinExistence type="predicted"/>
<keyword evidence="4" id="KW-1185">Reference proteome</keyword>
<feature type="chain" id="PRO_5016695501" evidence="1">
    <location>
        <begin position="25"/>
        <end position="279"/>
    </location>
</feature>
<evidence type="ECO:0000256" key="1">
    <source>
        <dbReference type="SAM" id="SignalP"/>
    </source>
</evidence>
<dbReference type="InterPro" id="IPR029058">
    <property type="entry name" value="AB_hydrolase_fold"/>
</dbReference>
<keyword evidence="1" id="KW-0732">Signal</keyword>
<dbReference type="GO" id="GO:0016787">
    <property type="term" value="F:hydrolase activity"/>
    <property type="evidence" value="ECO:0007669"/>
    <property type="project" value="UniProtKB-KW"/>
</dbReference>
<dbReference type="SUPFAM" id="SSF53474">
    <property type="entry name" value="alpha/beta-Hydrolases"/>
    <property type="match status" value="1"/>
</dbReference>
<keyword evidence="3" id="KW-0378">Hydrolase</keyword>
<dbReference type="InterPro" id="IPR050266">
    <property type="entry name" value="AB_hydrolase_sf"/>
</dbReference>
<dbReference type="RefSeq" id="WP_115860090.1">
    <property type="nucleotide sequence ID" value="NZ_QTSU01000002.1"/>
</dbReference>
<evidence type="ECO:0000259" key="2">
    <source>
        <dbReference type="Pfam" id="PF12697"/>
    </source>
</evidence>
<dbReference type="PRINTS" id="PR00111">
    <property type="entry name" value="ABHYDROLASE"/>
</dbReference>
<name>A0A371K0T7_9GAMM</name>
<dbReference type="Proteomes" id="UP000264492">
    <property type="component" value="Unassembled WGS sequence"/>
</dbReference>
<comment type="caution">
    <text evidence="3">The sequence shown here is derived from an EMBL/GenBank/DDBJ whole genome shotgun (WGS) entry which is preliminary data.</text>
</comment>
<sequence>MIKRWAALAALGAAAVLATPLAQAGGIEVRRAGYALQAEQQGDGATVVVFESGFGQGAGVWKDVIADLGADCRCIAYARAGLGRSGSDGKPKTIEAHLQDLGAVIDTLAPGRKVVLVGHSYGGLLATEFARRHPQRVQALVLVDPATLQQRHAFMAADRERVKADDQAMLSMLPPSLRGDYTLLIEQLDSADTATPRTMPDLPVALLTATQVADEPFVFEETAQGKSLWKAQHAALFAGFSHGTHRYFATGHNLHRENPKAVADAIREVSGAAAAGGQP</sequence>
<gene>
    <name evidence="3" type="ORF">DX914_15035</name>
</gene>
<dbReference type="OrthoDB" id="5296151at2"/>
<evidence type="ECO:0000313" key="3">
    <source>
        <dbReference type="EMBL" id="RDZ27533.1"/>
    </source>
</evidence>
<protein>
    <submittedName>
        <fullName evidence="3">Alpha/beta hydrolase</fullName>
    </submittedName>
</protein>
<dbReference type="InterPro" id="IPR000073">
    <property type="entry name" value="AB_hydrolase_1"/>
</dbReference>